<proteinExistence type="predicted"/>
<keyword evidence="2" id="KW-0472">Membrane</keyword>
<feature type="transmembrane region" description="Helical" evidence="2">
    <location>
        <begin position="156"/>
        <end position="175"/>
    </location>
</feature>
<dbReference type="AlphaFoldDB" id="A0A0F9WK84"/>
<reference evidence="3" key="1">
    <citation type="journal article" date="2015" name="Nature">
        <title>Complex archaea that bridge the gap between prokaryotes and eukaryotes.</title>
        <authorList>
            <person name="Spang A."/>
            <person name="Saw J.H."/>
            <person name="Jorgensen S.L."/>
            <person name="Zaremba-Niedzwiedzka K."/>
            <person name="Martijn J."/>
            <person name="Lind A.E."/>
            <person name="van Eijk R."/>
            <person name="Schleper C."/>
            <person name="Guy L."/>
            <person name="Ettema T.J."/>
        </authorList>
    </citation>
    <scope>NUCLEOTIDE SEQUENCE</scope>
</reference>
<dbReference type="EMBL" id="LAZR01000256">
    <property type="protein sequence ID" value="KKN78883.1"/>
    <property type="molecule type" value="Genomic_DNA"/>
</dbReference>
<organism evidence="3">
    <name type="scientific">marine sediment metagenome</name>
    <dbReference type="NCBI Taxonomy" id="412755"/>
    <lineage>
        <taxon>unclassified sequences</taxon>
        <taxon>metagenomes</taxon>
        <taxon>ecological metagenomes</taxon>
    </lineage>
</organism>
<feature type="coiled-coil region" evidence="1">
    <location>
        <begin position="52"/>
        <end position="79"/>
    </location>
</feature>
<accession>A0A0F9WK84</accession>
<evidence type="ECO:0000256" key="1">
    <source>
        <dbReference type="SAM" id="Coils"/>
    </source>
</evidence>
<evidence type="ECO:0000313" key="3">
    <source>
        <dbReference type="EMBL" id="KKN78883.1"/>
    </source>
</evidence>
<keyword evidence="1" id="KW-0175">Coiled coil</keyword>
<protein>
    <submittedName>
        <fullName evidence="3">Uncharacterized protein</fullName>
    </submittedName>
</protein>
<sequence length="181" mass="18931">MFDLILCEAQRLYMATGVEIALIVGAVAGTVGAVQQGRAAEAQSKSEQDILNFNAAQKIKEAEEVRAAAQDEARKFGREAKAFKGTQRVAIARGGVLATGTPALLLEETAQELEADRLAILKQGFLRGEFAESQAFAARFAGKSARARGRNIRRGSLLTAGGIAASGIGAAGLAGQQLKET</sequence>
<comment type="caution">
    <text evidence="3">The sequence shown here is derived from an EMBL/GenBank/DDBJ whole genome shotgun (WGS) entry which is preliminary data.</text>
</comment>
<feature type="transmembrane region" description="Helical" evidence="2">
    <location>
        <begin position="12"/>
        <end position="34"/>
    </location>
</feature>
<name>A0A0F9WK84_9ZZZZ</name>
<keyword evidence="2" id="KW-1133">Transmembrane helix</keyword>
<evidence type="ECO:0000256" key="2">
    <source>
        <dbReference type="SAM" id="Phobius"/>
    </source>
</evidence>
<gene>
    <name evidence="3" type="ORF">LCGC14_0346550</name>
</gene>
<keyword evidence="2" id="KW-0812">Transmembrane</keyword>